<dbReference type="AlphaFoldDB" id="A0A7J6V8X6"/>
<proteinExistence type="predicted"/>
<gene>
    <name evidence="1" type="ORF">FRX31_028868</name>
</gene>
<sequence length="165" mass="18235">MNKSPIFPANSEPAVDNAHGFDPTVHFSQFLQEARMNYTTVAKTQSFPQLGNKAQTKMPSDDIKSNKSWKTALFSWFKVDKKQKPPRAWPSSHTNSYLKHGSLSAPIYGSSGRKATPFVTHRVSGPISNLLTLGASQQLNIPYVTLDELNHPTASQAYGPVYLVT</sequence>
<comment type="caution">
    <text evidence="1">The sequence shown here is derived from an EMBL/GenBank/DDBJ whole genome shotgun (WGS) entry which is preliminary data.</text>
</comment>
<organism evidence="1 2">
    <name type="scientific">Thalictrum thalictroides</name>
    <name type="common">Rue-anemone</name>
    <name type="synonym">Anemone thalictroides</name>
    <dbReference type="NCBI Taxonomy" id="46969"/>
    <lineage>
        <taxon>Eukaryota</taxon>
        <taxon>Viridiplantae</taxon>
        <taxon>Streptophyta</taxon>
        <taxon>Embryophyta</taxon>
        <taxon>Tracheophyta</taxon>
        <taxon>Spermatophyta</taxon>
        <taxon>Magnoliopsida</taxon>
        <taxon>Ranunculales</taxon>
        <taxon>Ranunculaceae</taxon>
        <taxon>Thalictroideae</taxon>
        <taxon>Thalictrum</taxon>
    </lineage>
</organism>
<keyword evidence="2" id="KW-1185">Reference proteome</keyword>
<dbReference type="PANTHER" id="PTHR35488">
    <property type="entry name" value="OS05G0358900 PROTEIN-RELATED"/>
    <property type="match status" value="1"/>
</dbReference>
<protein>
    <submittedName>
        <fullName evidence="1">Transcription factor hamlet like</fullName>
    </submittedName>
</protein>
<evidence type="ECO:0000313" key="2">
    <source>
        <dbReference type="Proteomes" id="UP000554482"/>
    </source>
</evidence>
<name>A0A7J6V8X6_THATH</name>
<evidence type="ECO:0000313" key="1">
    <source>
        <dbReference type="EMBL" id="KAF5181544.1"/>
    </source>
</evidence>
<accession>A0A7J6V8X6</accession>
<reference evidence="1 2" key="1">
    <citation type="submission" date="2020-06" db="EMBL/GenBank/DDBJ databases">
        <title>Transcriptomic and genomic resources for Thalictrum thalictroides and T. hernandezii: Facilitating candidate gene discovery in an emerging model plant lineage.</title>
        <authorList>
            <person name="Arias T."/>
            <person name="Riano-Pachon D.M."/>
            <person name="Di Stilio V.S."/>
        </authorList>
    </citation>
    <scope>NUCLEOTIDE SEQUENCE [LARGE SCALE GENOMIC DNA]</scope>
    <source>
        <strain evidence="2">cv. WT478/WT964</strain>
        <tissue evidence="1">Leaves</tissue>
    </source>
</reference>
<dbReference type="Proteomes" id="UP000554482">
    <property type="component" value="Unassembled WGS sequence"/>
</dbReference>
<dbReference type="OrthoDB" id="737456at2759"/>
<dbReference type="PANTHER" id="PTHR35488:SF4">
    <property type="entry name" value="DUF4005 DOMAIN-CONTAINING PROTEIN"/>
    <property type="match status" value="1"/>
</dbReference>
<dbReference type="EMBL" id="JABWDY010036015">
    <property type="protein sequence ID" value="KAF5181544.1"/>
    <property type="molecule type" value="Genomic_DNA"/>
</dbReference>